<reference evidence="3" key="1">
    <citation type="journal article" date="2020" name="Ecol. Evol.">
        <title>Genome structure and content of the rice root-knot nematode (Meloidogyne graminicola).</title>
        <authorList>
            <person name="Phan N.T."/>
            <person name="Danchin E.G.J."/>
            <person name="Klopp C."/>
            <person name="Perfus-Barbeoch L."/>
            <person name="Kozlowski D.K."/>
            <person name="Koutsovoulos G.D."/>
            <person name="Lopez-Roques C."/>
            <person name="Bouchez O."/>
            <person name="Zahm M."/>
            <person name="Besnard G."/>
            <person name="Bellafiore S."/>
        </authorList>
    </citation>
    <scope>NUCLEOTIDE SEQUENCE</scope>
    <source>
        <strain evidence="3">VN-18</strain>
    </source>
</reference>
<organism evidence="3 4">
    <name type="scientific">Meloidogyne graminicola</name>
    <dbReference type="NCBI Taxonomy" id="189291"/>
    <lineage>
        <taxon>Eukaryota</taxon>
        <taxon>Metazoa</taxon>
        <taxon>Ecdysozoa</taxon>
        <taxon>Nematoda</taxon>
        <taxon>Chromadorea</taxon>
        <taxon>Rhabditida</taxon>
        <taxon>Tylenchina</taxon>
        <taxon>Tylenchomorpha</taxon>
        <taxon>Tylenchoidea</taxon>
        <taxon>Meloidogynidae</taxon>
        <taxon>Meloidogyninae</taxon>
        <taxon>Meloidogyne</taxon>
    </lineage>
</organism>
<dbReference type="CDD" id="cd00555">
    <property type="entry name" value="Maf"/>
    <property type="match status" value="1"/>
</dbReference>
<evidence type="ECO:0000256" key="1">
    <source>
        <dbReference type="ARBA" id="ARBA00001968"/>
    </source>
</evidence>
<dbReference type="GO" id="GO:0047429">
    <property type="term" value="F:nucleoside triphosphate diphosphatase activity"/>
    <property type="evidence" value="ECO:0007669"/>
    <property type="project" value="InterPro"/>
</dbReference>
<comment type="caution">
    <text evidence="3">The sequence shown here is derived from an EMBL/GenBank/DDBJ whole genome shotgun (WGS) entry which is preliminary data.</text>
</comment>
<keyword evidence="4" id="KW-1185">Reference proteome</keyword>
<dbReference type="OrthoDB" id="10267058at2759"/>
<dbReference type="PANTHER" id="PTHR43213:SF5">
    <property type="entry name" value="BIFUNCTIONAL DTTP_UTP PYROPHOSPHATASE_METHYLTRANSFERASE PROTEIN-RELATED"/>
    <property type="match status" value="1"/>
</dbReference>
<dbReference type="Proteomes" id="UP000605970">
    <property type="component" value="Unassembled WGS sequence"/>
</dbReference>
<dbReference type="EMBL" id="JABEBT010000183">
    <property type="protein sequence ID" value="KAF7626039.1"/>
    <property type="molecule type" value="Genomic_DNA"/>
</dbReference>
<keyword evidence="2" id="KW-0378">Hydrolase</keyword>
<dbReference type="Pfam" id="PF02545">
    <property type="entry name" value="Maf"/>
    <property type="match status" value="1"/>
</dbReference>
<proteinExistence type="inferred from homology"/>
<comment type="cofactor">
    <cofactor evidence="1">
        <name>a divalent metal cation</name>
        <dbReference type="ChEBI" id="CHEBI:60240"/>
    </cofactor>
</comment>
<dbReference type="Gene3D" id="3.90.950.10">
    <property type="match status" value="1"/>
</dbReference>
<dbReference type="NCBIfam" id="TIGR00172">
    <property type="entry name" value="maf"/>
    <property type="match status" value="1"/>
</dbReference>
<dbReference type="AlphaFoldDB" id="A0A8S9Z6Y5"/>
<dbReference type="PIRSF" id="PIRSF006305">
    <property type="entry name" value="Maf"/>
    <property type="match status" value="1"/>
</dbReference>
<evidence type="ECO:0000256" key="2">
    <source>
        <dbReference type="ARBA" id="ARBA00022801"/>
    </source>
</evidence>
<dbReference type="InterPro" id="IPR029001">
    <property type="entry name" value="ITPase-like_fam"/>
</dbReference>
<dbReference type="HAMAP" id="MF_00528">
    <property type="entry name" value="Maf"/>
    <property type="match status" value="1"/>
</dbReference>
<evidence type="ECO:0000313" key="4">
    <source>
        <dbReference type="Proteomes" id="UP000605970"/>
    </source>
</evidence>
<accession>A0A8S9Z6Y5</accession>
<dbReference type="PANTHER" id="PTHR43213">
    <property type="entry name" value="BIFUNCTIONAL DTTP/UTP PYROPHOSPHATASE/METHYLTRANSFERASE PROTEIN-RELATED"/>
    <property type="match status" value="1"/>
</dbReference>
<dbReference type="InterPro" id="IPR003697">
    <property type="entry name" value="Maf-like"/>
</dbReference>
<sequence length="222" mass="24498">MSNWLLLVDNNNGEAISTHINLSETSCTAEKLKIILASSSENRLALLKQIGITPFLVRPSTFAEDLSRSLTLQEFVEQTAKQKAEQVENQIKNEKIEFDLIIACDTMISLDGKLIGKPSDNNDAFNILKSLDGRKHQVRTGICLISGKGNKILFSVETEVEFGENGDKLIWNYINTGEPMNRAGAYAIQGKGAVLVKAIYGSYSNVIGIPLNELIEKIKEIL</sequence>
<dbReference type="SUPFAM" id="SSF52972">
    <property type="entry name" value="ITPase-like"/>
    <property type="match status" value="1"/>
</dbReference>
<gene>
    <name evidence="3" type="ORF">Mgra_00009780</name>
</gene>
<name>A0A8S9Z6Y5_9BILA</name>
<evidence type="ECO:0000313" key="3">
    <source>
        <dbReference type="EMBL" id="KAF7626039.1"/>
    </source>
</evidence>
<protein>
    <submittedName>
        <fullName evidence="3">Uncharacterized protein</fullName>
    </submittedName>
</protein>